<protein>
    <submittedName>
        <fullName evidence="1">Uncharacterized protein</fullName>
    </submittedName>
</protein>
<dbReference type="Proteomes" id="UP000324974">
    <property type="component" value="Chromosome"/>
</dbReference>
<dbReference type="KEGG" id="lrs:PX52LOC_03618"/>
<dbReference type="EMBL" id="CP042425">
    <property type="protein sequence ID" value="QEL16657.1"/>
    <property type="molecule type" value="Genomic_DNA"/>
</dbReference>
<evidence type="ECO:0000313" key="2">
    <source>
        <dbReference type="Proteomes" id="UP000324974"/>
    </source>
</evidence>
<proteinExistence type="predicted"/>
<accession>A0A5C1AEK3</accession>
<organism evidence="1 2">
    <name type="scientific">Limnoglobus roseus</name>
    <dbReference type="NCBI Taxonomy" id="2598579"/>
    <lineage>
        <taxon>Bacteria</taxon>
        <taxon>Pseudomonadati</taxon>
        <taxon>Planctomycetota</taxon>
        <taxon>Planctomycetia</taxon>
        <taxon>Gemmatales</taxon>
        <taxon>Gemmataceae</taxon>
        <taxon>Limnoglobus</taxon>
    </lineage>
</organism>
<name>A0A5C1AEK3_9BACT</name>
<sequence length="95" mass="9999">MTTSESVRLPTAEKVTETETMLLIFAHGWETELSTGPADCAEAANPSGTLCTGGEANSFRAADSRASIEDRPNLVHSAAPTRDHVPAWSGLEITG</sequence>
<evidence type="ECO:0000313" key="1">
    <source>
        <dbReference type="EMBL" id="QEL16657.1"/>
    </source>
</evidence>
<keyword evidence="2" id="KW-1185">Reference proteome</keyword>
<dbReference type="AlphaFoldDB" id="A0A5C1AEK3"/>
<reference evidence="2" key="1">
    <citation type="submission" date="2019-08" db="EMBL/GenBank/DDBJ databases">
        <title>Limnoglobus roseus gen. nov., sp. nov., a novel freshwater planctomycete with a giant genome from the family Gemmataceae.</title>
        <authorList>
            <person name="Kulichevskaya I.S."/>
            <person name="Naumoff D.G."/>
            <person name="Miroshnikov K."/>
            <person name="Ivanova A."/>
            <person name="Philippov D.A."/>
            <person name="Hakobyan A."/>
            <person name="Rijpstra I.C."/>
            <person name="Sinninghe Damste J.S."/>
            <person name="Liesack W."/>
            <person name="Dedysh S.N."/>
        </authorList>
    </citation>
    <scope>NUCLEOTIDE SEQUENCE [LARGE SCALE GENOMIC DNA]</scope>
    <source>
        <strain evidence="2">PX52</strain>
    </source>
</reference>
<gene>
    <name evidence="1" type="ORF">PX52LOC_03618</name>
</gene>
<dbReference type="RefSeq" id="WP_149111352.1">
    <property type="nucleotide sequence ID" value="NZ_CP042425.1"/>
</dbReference>